<gene>
    <name evidence="1" type="ORF">TNCV_5042101</name>
</gene>
<proteinExistence type="predicted"/>
<dbReference type="Proteomes" id="UP000887159">
    <property type="component" value="Unassembled WGS sequence"/>
</dbReference>
<dbReference type="EMBL" id="BMAU01021034">
    <property type="protein sequence ID" value="GFX87445.1"/>
    <property type="molecule type" value="Genomic_DNA"/>
</dbReference>
<reference evidence="1" key="1">
    <citation type="submission" date="2020-08" db="EMBL/GenBank/DDBJ databases">
        <title>Multicomponent nature underlies the extraordinary mechanical properties of spider dragline silk.</title>
        <authorList>
            <person name="Kono N."/>
            <person name="Nakamura H."/>
            <person name="Mori M."/>
            <person name="Yoshida Y."/>
            <person name="Ohtoshi R."/>
            <person name="Malay A.D."/>
            <person name="Moran D.A.P."/>
            <person name="Tomita M."/>
            <person name="Numata K."/>
            <person name="Arakawa K."/>
        </authorList>
    </citation>
    <scope>NUCLEOTIDE SEQUENCE</scope>
</reference>
<name>A0A8X6R4L1_TRICX</name>
<organism evidence="1 2">
    <name type="scientific">Trichonephila clavipes</name>
    <name type="common">Golden silk orbweaver</name>
    <name type="synonym">Nephila clavipes</name>
    <dbReference type="NCBI Taxonomy" id="2585209"/>
    <lineage>
        <taxon>Eukaryota</taxon>
        <taxon>Metazoa</taxon>
        <taxon>Ecdysozoa</taxon>
        <taxon>Arthropoda</taxon>
        <taxon>Chelicerata</taxon>
        <taxon>Arachnida</taxon>
        <taxon>Araneae</taxon>
        <taxon>Araneomorphae</taxon>
        <taxon>Entelegynae</taxon>
        <taxon>Araneoidea</taxon>
        <taxon>Nephilidae</taxon>
        <taxon>Trichonephila</taxon>
    </lineage>
</organism>
<keyword evidence="2" id="KW-1185">Reference proteome</keyword>
<sequence length="68" mass="7984">MGRDEYLYRSLTGRNRKVLSQNFWVAIEFMACCSPRLVQFTGEEDVNRAHSPSMINLTEKDHVKQCYI</sequence>
<protein>
    <submittedName>
        <fullName evidence="1">Uncharacterized protein</fullName>
    </submittedName>
</protein>
<evidence type="ECO:0000313" key="2">
    <source>
        <dbReference type="Proteomes" id="UP000887159"/>
    </source>
</evidence>
<evidence type="ECO:0000313" key="1">
    <source>
        <dbReference type="EMBL" id="GFX87445.1"/>
    </source>
</evidence>
<comment type="caution">
    <text evidence="1">The sequence shown here is derived from an EMBL/GenBank/DDBJ whole genome shotgun (WGS) entry which is preliminary data.</text>
</comment>
<accession>A0A8X6R4L1</accession>
<dbReference type="AlphaFoldDB" id="A0A8X6R4L1"/>